<keyword evidence="2" id="KW-1185">Reference proteome</keyword>
<gene>
    <name evidence="1" type="ORF">LOK49_LG08G01334</name>
</gene>
<sequence length="100" mass="10183">MDFGMILLAIVGVDVAPLDASDVCDDAAFVVVVALVVAVGVVLVPAAIVAFDVEVAFVAEVSLCVCELALDEDGFGALGIADAALGKYLVQSNIYLVVLI</sequence>
<evidence type="ECO:0000313" key="1">
    <source>
        <dbReference type="EMBL" id="KAI8005298.1"/>
    </source>
</evidence>
<comment type="caution">
    <text evidence="1">The sequence shown here is derived from an EMBL/GenBank/DDBJ whole genome shotgun (WGS) entry which is preliminary data.</text>
</comment>
<name>A0ACC0GVM9_9ERIC</name>
<evidence type="ECO:0000313" key="2">
    <source>
        <dbReference type="Proteomes" id="UP001060215"/>
    </source>
</evidence>
<dbReference type="Proteomes" id="UP001060215">
    <property type="component" value="Chromosome 9"/>
</dbReference>
<proteinExistence type="predicted"/>
<dbReference type="EMBL" id="CM045766">
    <property type="protein sequence ID" value="KAI8005298.1"/>
    <property type="molecule type" value="Genomic_DNA"/>
</dbReference>
<protein>
    <submittedName>
        <fullName evidence="1">Uncharacterized protein</fullName>
    </submittedName>
</protein>
<organism evidence="1 2">
    <name type="scientific">Camellia lanceoleosa</name>
    <dbReference type="NCBI Taxonomy" id="1840588"/>
    <lineage>
        <taxon>Eukaryota</taxon>
        <taxon>Viridiplantae</taxon>
        <taxon>Streptophyta</taxon>
        <taxon>Embryophyta</taxon>
        <taxon>Tracheophyta</taxon>
        <taxon>Spermatophyta</taxon>
        <taxon>Magnoliopsida</taxon>
        <taxon>eudicotyledons</taxon>
        <taxon>Gunneridae</taxon>
        <taxon>Pentapetalae</taxon>
        <taxon>asterids</taxon>
        <taxon>Ericales</taxon>
        <taxon>Theaceae</taxon>
        <taxon>Camellia</taxon>
    </lineage>
</organism>
<accession>A0ACC0GVM9</accession>
<reference evidence="1 2" key="1">
    <citation type="journal article" date="2022" name="Plant J.">
        <title>Chromosome-level genome of Camellia lanceoleosa provides a valuable resource for understanding genome evolution and self-incompatibility.</title>
        <authorList>
            <person name="Gong W."/>
            <person name="Xiao S."/>
            <person name="Wang L."/>
            <person name="Liao Z."/>
            <person name="Chang Y."/>
            <person name="Mo W."/>
            <person name="Hu G."/>
            <person name="Li W."/>
            <person name="Zhao G."/>
            <person name="Zhu H."/>
            <person name="Hu X."/>
            <person name="Ji K."/>
            <person name="Xiang X."/>
            <person name="Song Q."/>
            <person name="Yuan D."/>
            <person name="Jin S."/>
            <person name="Zhang L."/>
        </authorList>
    </citation>
    <scope>NUCLEOTIDE SEQUENCE [LARGE SCALE GENOMIC DNA]</scope>
    <source>
        <strain evidence="1">SQ_2022a</strain>
    </source>
</reference>